<keyword evidence="1" id="KW-1133">Transmembrane helix</keyword>
<sequence>MERFRAAVDGARRAVETRPALAAALAFGAAAGLAALLAWFVLFSGLSGPVQFVYSNF</sequence>
<accession>A0A842JCH9</accession>
<feature type="transmembrane region" description="Helical" evidence="1">
    <location>
        <begin position="21"/>
        <end position="42"/>
    </location>
</feature>
<dbReference type="AlphaFoldDB" id="A0A842JCH9"/>
<gene>
    <name evidence="2" type="ORF">H7313_09755</name>
</gene>
<evidence type="ECO:0000256" key="1">
    <source>
        <dbReference type="SAM" id="Phobius"/>
    </source>
</evidence>
<proteinExistence type="predicted"/>
<name>A0A842JCH9_9ACTN</name>
<evidence type="ECO:0000313" key="3">
    <source>
        <dbReference type="Proteomes" id="UP000587396"/>
    </source>
</evidence>
<keyword evidence="3" id="KW-1185">Reference proteome</keyword>
<dbReference type="Proteomes" id="UP000587396">
    <property type="component" value="Unassembled WGS sequence"/>
</dbReference>
<dbReference type="RefSeq" id="WP_185905420.1">
    <property type="nucleotide sequence ID" value="NZ_JAASIO010000002.1"/>
</dbReference>
<organism evidence="2 3">
    <name type="scientific">Gordonibacter massiliensis</name>
    <name type="common">ex Traore et al. 2017</name>
    <dbReference type="NCBI Taxonomy" id="1841863"/>
    <lineage>
        <taxon>Bacteria</taxon>
        <taxon>Bacillati</taxon>
        <taxon>Actinomycetota</taxon>
        <taxon>Coriobacteriia</taxon>
        <taxon>Eggerthellales</taxon>
        <taxon>Eggerthellaceae</taxon>
        <taxon>Gordonibacter</taxon>
    </lineage>
</organism>
<keyword evidence="1" id="KW-0812">Transmembrane</keyword>
<comment type="caution">
    <text evidence="2">The sequence shown here is derived from an EMBL/GenBank/DDBJ whole genome shotgun (WGS) entry which is preliminary data.</text>
</comment>
<reference evidence="2 3" key="1">
    <citation type="submission" date="2020-08" db="EMBL/GenBank/DDBJ databases">
        <authorList>
            <person name="Liu C."/>
            <person name="Sun Q."/>
        </authorList>
    </citation>
    <scope>NUCLEOTIDE SEQUENCE [LARGE SCALE GENOMIC DNA]</scope>
    <source>
        <strain evidence="2 3">N22</strain>
    </source>
</reference>
<protein>
    <submittedName>
        <fullName evidence="2">Uncharacterized protein</fullName>
    </submittedName>
</protein>
<keyword evidence="1" id="KW-0472">Membrane</keyword>
<dbReference type="EMBL" id="JACMSE010000006">
    <property type="protein sequence ID" value="MBC2889623.1"/>
    <property type="molecule type" value="Genomic_DNA"/>
</dbReference>
<evidence type="ECO:0000313" key="2">
    <source>
        <dbReference type="EMBL" id="MBC2889623.1"/>
    </source>
</evidence>